<evidence type="ECO:0000256" key="1">
    <source>
        <dbReference type="SAM" id="MobiDB-lite"/>
    </source>
</evidence>
<protein>
    <submittedName>
        <fullName evidence="2">Uncharacterized protein</fullName>
    </submittedName>
</protein>
<evidence type="ECO:0000313" key="3">
    <source>
        <dbReference type="Proteomes" id="UP000759131"/>
    </source>
</evidence>
<dbReference type="EMBL" id="CAJPIZ010044574">
    <property type="protein sequence ID" value="CAG2122122.1"/>
    <property type="molecule type" value="Genomic_DNA"/>
</dbReference>
<reference evidence="2" key="1">
    <citation type="submission" date="2020-11" db="EMBL/GenBank/DDBJ databases">
        <authorList>
            <person name="Tran Van P."/>
        </authorList>
    </citation>
    <scope>NUCLEOTIDE SEQUENCE</scope>
</reference>
<dbReference type="AlphaFoldDB" id="A0A7R9QKB2"/>
<accession>A0A7R9QKB2</accession>
<gene>
    <name evidence="2" type="ORF">OSB1V03_LOCUS22068</name>
</gene>
<name>A0A7R9QKB2_9ACAR</name>
<feature type="region of interest" description="Disordered" evidence="1">
    <location>
        <begin position="1"/>
        <end position="25"/>
    </location>
</feature>
<organism evidence="2">
    <name type="scientific">Medioppia subpectinata</name>
    <dbReference type="NCBI Taxonomy" id="1979941"/>
    <lineage>
        <taxon>Eukaryota</taxon>
        <taxon>Metazoa</taxon>
        <taxon>Ecdysozoa</taxon>
        <taxon>Arthropoda</taxon>
        <taxon>Chelicerata</taxon>
        <taxon>Arachnida</taxon>
        <taxon>Acari</taxon>
        <taxon>Acariformes</taxon>
        <taxon>Sarcoptiformes</taxon>
        <taxon>Oribatida</taxon>
        <taxon>Brachypylina</taxon>
        <taxon>Oppioidea</taxon>
        <taxon>Oppiidae</taxon>
        <taxon>Medioppia</taxon>
    </lineage>
</organism>
<dbReference type="EMBL" id="OC899149">
    <property type="protein sequence ID" value="CAD7648721.1"/>
    <property type="molecule type" value="Genomic_DNA"/>
</dbReference>
<feature type="compositionally biased region" description="Polar residues" evidence="1">
    <location>
        <begin position="1"/>
        <end position="19"/>
    </location>
</feature>
<feature type="region of interest" description="Disordered" evidence="1">
    <location>
        <begin position="132"/>
        <end position="179"/>
    </location>
</feature>
<feature type="compositionally biased region" description="Polar residues" evidence="1">
    <location>
        <begin position="142"/>
        <end position="166"/>
    </location>
</feature>
<feature type="compositionally biased region" description="Acidic residues" evidence="1">
    <location>
        <begin position="167"/>
        <end position="179"/>
    </location>
</feature>
<dbReference type="Proteomes" id="UP000759131">
    <property type="component" value="Unassembled WGS sequence"/>
</dbReference>
<proteinExistence type="predicted"/>
<evidence type="ECO:0000313" key="2">
    <source>
        <dbReference type="EMBL" id="CAD7648721.1"/>
    </source>
</evidence>
<feature type="non-terminal residue" evidence="2">
    <location>
        <position position="179"/>
    </location>
</feature>
<sequence length="179" mass="19409">QMSVSTDSNASAVPQSSLGVKSEKNSRMVPNPYVLITPLQSSLGTTDEPSSSTLITSANRFNNEEPPYKRRTAIRLATPLSTSGSMTTTISSTLMRSYSPPTYSNANDDTFFRRTPSPMYAIPNVTTISLSSETVSQDEESTTAVTLSESPNTSYFHNLDPNSSFADTEETDPDGDNDR</sequence>
<keyword evidence="3" id="KW-1185">Reference proteome</keyword>